<dbReference type="Pfam" id="PF22936">
    <property type="entry name" value="Pol_BBD"/>
    <property type="match status" value="1"/>
</dbReference>
<protein>
    <submittedName>
        <fullName evidence="3">Retrovirus-related Pol polyprotein from transposon TNT 1-94</fullName>
    </submittedName>
</protein>
<comment type="caution">
    <text evidence="3">The sequence shown here is derived from an EMBL/GenBank/DDBJ whole genome shotgun (WGS) entry which is preliminary data.</text>
</comment>
<gene>
    <name evidence="3" type="ORF">Tci_037981</name>
</gene>
<feature type="domain" description="Retrovirus-related Pol polyprotein from transposon TNT 1-94-like beta-barrel" evidence="2">
    <location>
        <begin position="184"/>
        <end position="251"/>
    </location>
</feature>
<organism evidence="3">
    <name type="scientific">Tanacetum cinerariifolium</name>
    <name type="common">Dalmatian daisy</name>
    <name type="synonym">Chrysanthemum cinerariifolium</name>
    <dbReference type="NCBI Taxonomy" id="118510"/>
    <lineage>
        <taxon>Eukaryota</taxon>
        <taxon>Viridiplantae</taxon>
        <taxon>Streptophyta</taxon>
        <taxon>Embryophyta</taxon>
        <taxon>Tracheophyta</taxon>
        <taxon>Spermatophyta</taxon>
        <taxon>Magnoliopsida</taxon>
        <taxon>eudicotyledons</taxon>
        <taxon>Gunneridae</taxon>
        <taxon>Pentapetalae</taxon>
        <taxon>asterids</taxon>
        <taxon>campanulids</taxon>
        <taxon>Asterales</taxon>
        <taxon>Asteraceae</taxon>
        <taxon>Asteroideae</taxon>
        <taxon>Anthemideae</taxon>
        <taxon>Anthemidinae</taxon>
        <taxon>Tanacetum</taxon>
    </lineage>
</organism>
<dbReference type="EMBL" id="BKCJ010005305">
    <property type="protein sequence ID" value="GEU66003.1"/>
    <property type="molecule type" value="Genomic_DNA"/>
</dbReference>
<sequence length="687" mass="77912">MIEGKMVQITHDQFQEYHDKKEKMEHAIKEAKLSKPEINEVIEKPEHYAFRDEAFQRVSDIHKVKTETLLGYNVKDSNIVNRKNGNSDEEEDILKENNAIIVNLVADEIGAIYRTEVCVGAIYPDKVVSELATINNDRRREVRDRQYDGYDFNLSSRDKEVNQTARDSDDVLVCCVENTVKDRIMDSGTSFHATYCKEELERFKLCSCKVRLADDKTLDVVGVGDVVLKTSFGTSWTLKDVMYIPSLKRRICMSMLASKGNVLDVRNVGIYFCKPGGLGKQKNLSFIRVAYSRGGMAREDISLTYLKVFGCDSFVKKSQVVLVDIPENLAENDSIVAEHGLSLEITQSLGGCSNTSEGSENSKRFEDSRRSDEEYSEDRASSKEGGSETLQVRRSTIESRAPVRYSPSANYFLLTENGEPESYSESLSSKESIHWKKAIIEEMVSLEKNQTCSLVRISAGKKASQRLWMFKVKEEQNGRKRYKARLHKSEGFQLAGQGENLECRLKEIMYGLIQAPRLRQLLKVDDMLVTGSDMAEFNKPKWVLIFVEDSWNEEPCSDVHQVGDEREVEVLRSFSWPPSELIIKVVLSLMMLVQDTLYRKSPSLAFGWCNVFRRPIVVLSLMKGLLGANLIPHRAVWQEPEQFGKSLSSLCSCQTARCGIEFAPNNPPIKPSTTIDLPSNDTGRNMF</sequence>
<dbReference type="AlphaFoldDB" id="A0A6L2LW17"/>
<evidence type="ECO:0000313" key="3">
    <source>
        <dbReference type="EMBL" id="GEU66003.1"/>
    </source>
</evidence>
<name>A0A6L2LW17_TANCI</name>
<evidence type="ECO:0000256" key="1">
    <source>
        <dbReference type="SAM" id="MobiDB-lite"/>
    </source>
</evidence>
<proteinExistence type="predicted"/>
<accession>A0A6L2LW17</accession>
<dbReference type="InterPro" id="IPR054722">
    <property type="entry name" value="PolX-like_BBD"/>
</dbReference>
<reference evidence="3" key="1">
    <citation type="journal article" date="2019" name="Sci. Rep.">
        <title>Draft genome of Tanacetum cinerariifolium, the natural source of mosquito coil.</title>
        <authorList>
            <person name="Yamashiro T."/>
            <person name="Shiraishi A."/>
            <person name="Satake H."/>
            <person name="Nakayama K."/>
        </authorList>
    </citation>
    <scope>NUCLEOTIDE SEQUENCE</scope>
</reference>
<evidence type="ECO:0000259" key="2">
    <source>
        <dbReference type="Pfam" id="PF22936"/>
    </source>
</evidence>
<feature type="compositionally biased region" description="Basic and acidic residues" evidence="1">
    <location>
        <begin position="360"/>
        <end position="386"/>
    </location>
</feature>
<feature type="region of interest" description="Disordered" evidence="1">
    <location>
        <begin position="351"/>
        <end position="396"/>
    </location>
</feature>